<accession>A0AAD1XSL5</accession>
<organism evidence="4 5">
    <name type="scientific">Euplotes crassus</name>
    <dbReference type="NCBI Taxonomy" id="5936"/>
    <lineage>
        <taxon>Eukaryota</taxon>
        <taxon>Sar</taxon>
        <taxon>Alveolata</taxon>
        <taxon>Ciliophora</taxon>
        <taxon>Intramacronucleata</taxon>
        <taxon>Spirotrichea</taxon>
        <taxon>Hypotrichia</taxon>
        <taxon>Euplotida</taxon>
        <taxon>Euplotidae</taxon>
        <taxon>Moneuplotes</taxon>
    </lineage>
</organism>
<dbReference type="PROSITE" id="PS50250">
    <property type="entry name" value="PCI"/>
    <property type="match status" value="1"/>
</dbReference>
<dbReference type="InterPro" id="IPR000717">
    <property type="entry name" value="PCI_dom"/>
</dbReference>
<feature type="domain" description="PCI" evidence="3">
    <location>
        <begin position="85"/>
        <end position="253"/>
    </location>
</feature>
<comment type="similarity">
    <text evidence="1">Belongs to the proteasome subunit S14 family.</text>
</comment>
<evidence type="ECO:0000256" key="2">
    <source>
        <dbReference type="ARBA" id="ARBA00022942"/>
    </source>
</evidence>
<dbReference type="InterPro" id="IPR033464">
    <property type="entry name" value="CSN8_PSD8_EIF3K"/>
</dbReference>
<keyword evidence="5" id="KW-1185">Reference proteome</keyword>
<dbReference type="Pfam" id="PF10075">
    <property type="entry name" value="CSN8_PSD8_EIF3K"/>
    <property type="match status" value="1"/>
</dbReference>
<dbReference type="GO" id="GO:0005634">
    <property type="term" value="C:nucleus"/>
    <property type="evidence" value="ECO:0007669"/>
    <property type="project" value="TreeGrafter"/>
</dbReference>
<dbReference type="PANTHER" id="PTHR12387">
    <property type="entry name" value="26S PROTEASOME NON-ATPASE REGULATORY SUBUNIT 8"/>
    <property type="match status" value="1"/>
</dbReference>
<sequence>MSIIDEVDAKFKEYNNLSEQEGTLEARKGLMADLKIALTQFETLPPSTHQPDPKECIIARGIYEFAVFQSIEEGDIEGFKRNYSTLNFYYNELRYFLVVISRDILPESSKKNSVIGLYLLYLLSQNLISEFHVELQSIPSADHNNIYINVPVSLEQYFVDGNYAKVLATKHAPLDVYNFFIKKFIDTVRTEIARSVEVSYKKLSIKDACEVFMLDDIDQLKEFVERESDINNSDRTISWVIKDDYLHFDTITIEKEGIPAKKMIYQVLDYAREL</sequence>
<dbReference type="GO" id="GO:0043161">
    <property type="term" value="P:proteasome-mediated ubiquitin-dependent protein catabolic process"/>
    <property type="evidence" value="ECO:0007669"/>
    <property type="project" value="TreeGrafter"/>
</dbReference>
<dbReference type="Gene3D" id="1.25.40.990">
    <property type="match status" value="1"/>
</dbReference>
<name>A0AAD1XSL5_EUPCR</name>
<dbReference type="Proteomes" id="UP001295684">
    <property type="component" value="Unassembled WGS sequence"/>
</dbReference>
<dbReference type="EMBL" id="CAMPGE010019211">
    <property type="protein sequence ID" value="CAI2377560.1"/>
    <property type="molecule type" value="Genomic_DNA"/>
</dbReference>
<dbReference type="PANTHER" id="PTHR12387:SF0">
    <property type="entry name" value="26S PROTEASOME NON-ATPASE REGULATORY SUBUNIT 8"/>
    <property type="match status" value="1"/>
</dbReference>
<keyword evidence="2" id="KW-0647">Proteasome</keyword>
<evidence type="ECO:0000256" key="1">
    <source>
        <dbReference type="ARBA" id="ARBA00009627"/>
    </source>
</evidence>
<protein>
    <recommendedName>
        <fullName evidence="3">PCI domain-containing protein</fullName>
    </recommendedName>
</protein>
<dbReference type="GO" id="GO:0008541">
    <property type="term" value="C:proteasome regulatory particle, lid subcomplex"/>
    <property type="evidence" value="ECO:0007669"/>
    <property type="project" value="TreeGrafter"/>
</dbReference>
<dbReference type="InterPro" id="IPR006746">
    <property type="entry name" value="26S_Psome_Rpn12"/>
</dbReference>
<comment type="caution">
    <text evidence="4">The sequence shown here is derived from an EMBL/GenBank/DDBJ whole genome shotgun (WGS) entry which is preliminary data.</text>
</comment>
<dbReference type="AlphaFoldDB" id="A0AAD1XSL5"/>
<proteinExistence type="inferred from homology"/>
<dbReference type="GO" id="GO:0005829">
    <property type="term" value="C:cytosol"/>
    <property type="evidence" value="ECO:0007669"/>
    <property type="project" value="TreeGrafter"/>
</dbReference>
<evidence type="ECO:0000313" key="5">
    <source>
        <dbReference type="Proteomes" id="UP001295684"/>
    </source>
</evidence>
<reference evidence="4" key="1">
    <citation type="submission" date="2023-07" db="EMBL/GenBank/DDBJ databases">
        <authorList>
            <consortium name="AG Swart"/>
            <person name="Singh M."/>
            <person name="Singh A."/>
            <person name="Seah K."/>
            <person name="Emmerich C."/>
        </authorList>
    </citation>
    <scope>NUCLEOTIDE SEQUENCE</scope>
    <source>
        <strain evidence="4">DP1</strain>
    </source>
</reference>
<gene>
    <name evidence="4" type="ORF">ECRASSUSDP1_LOCUS18948</name>
</gene>
<evidence type="ECO:0000259" key="3">
    <source>
        <dbReference type="PROSITE" id="PS50250"/>
    </source>
</evidence>
<evidence type="ECO:0000313" key="4">
    <source>
        <dbReference type="EMBL" id="CAI2377560.1"/>
    </source>
</evidence>